<dbReference type="InterPro" id="IPR027356">
    <property type="entry name" value="NPH3_dom"/>
</dbReference>
<evidence type="ECO:0000313" key="6">
    <source>
        <dbReference type="EMBL" id="CAH8385901.1"/>
    </source>
</evidence>
<feature type="compositionally biased region" description="Low complexity" evidence="4">
    <location>
        <begin position="169"/>
        <end position="183"/>
    </location>
</feature>
<reference evidence="6 7" key="1">
    <citation type="submission" date="2022-03" db="EMBL/GenBank/DDBJ databases">
        <authorList>
            <person name="Macdonald S."/>
            <person name="Ahmed S."/>
            <person name="Newling K."/>
        </authorList>
    </citation>
    <scope>NUCLEOTIDE SEQUENCE [LARGE SCALE GENOMIC DNA]</scope>
</reference>
<comment type="pathway">
    <text evidence="1">Protein modification; protein ubiquitination.</text>
</comment>
<keyword evidence="2" id="KW-0833">Ubl conjugation pathway</keyword>
<dbReference type="SUPFAM" id="SSF54695">
    <property type="entry name" value="POZ domain"/>
    <property type="match status" value="1"/>
</dbReference>
<dbReference type="PANTHER" id="PTHR32370">
    <property type="entry name" value="OS12G0117600 PROTEIN"/>
    <property type="match status" value="1"/>
</dbReference>
<dbReference type="InterPro" id="IPR043454">
    <property type="entry name" value="NPH3/RPT2-like"/>
</dbReference>
<dbReference type="AlphaFoldDB" id="A0ABC8LQZ3"/>
<evidence type="ECO:0000256" key="3">
    <source>
        <dbReference type="PROSITE-ProRule" id="PRU00982"/>
    </source>
</evidence>
<gene>
    <name evidence="6" type="ORF">ERUC_LOCUS38384</name>
</gene>
<dbReference type="Proteomes" id="UP001642260">
    <property type="component" value="Unassembled WGS sequence"/>
</dbReference>
<evidence type="ECO:0000256" key="2">
    <source>
        <dbReference type="ARBA" id="ARBA00022786"/>
    </source>
</evidence>
<sequence length="530" mass="60367">MQKPREMSLFYDLQININGEYTFFLNQDVISKYCGTLRKMIKQSKKKRSKKTKDPEIITIEINDFPGGPDGFELVSRFCYSNGGISIDISNVSALYCCSVFLGMTEKLCFSNLLLRAETFLEEVFYGSWDDIVFTLKNCEQVFLHADSYGLADKLIFAALTKISRSSEAFSSSSPSSSSPSSSKNTPESDKRLNLQTVSCGRSNEWWFDDMSSLSPRIILKLIRIIEAYKTNIKSLFLTKFLLHYLKTRLQTKSSKTELMRNKLEYSELADTAVKGVVSASKTAFSCRKLFWVLRVLSSFSLSQESKTGLETLIGEMLDQATLDDLLIPADGGSRESGFYNVDLVIRLLKVYVRNIEEEAKMKEVGRLIDKYLREISPDQNLKVSKFLGVAESLPDSARDCFDGVYRAIDIYLLSHPNLTPQDQTKICRCLNYKKLTRETCKQLARNPKIPPDVAVQALKSRCDNQEHRTPSPDVKLVNKSVCRSRRHSQDKKPAMLHLKGFEISEKLADELKTKGGYNWKVMDSFRERL</sequence>
<feature type="domain" description="NPH3" evidence="5">
    <location>
        <begin position="205"/>
        <end position="465"/>
    </location>
</feature>
<dbReference type="InterPro" id="IPR011333">
    <property type="entry name" value="SKP1/BTB/POZ_sf"/>
</dbReference>
<comment type="similarity">
    <text evidence="3">Belongs to the NPH3 family.</text>
</comment>
<accession>A0ABC8LQZ3</accession>
<protein>
    <recommendedName>
        <fullName evidence="5">NPH3 domain-containing protein</fullName>
    </recommendedName>
</protein>
<evidence type="ECO:0000256" key="1">
    <source>
        <dbReference type="ARBA" id="ARBA00004906"/>
    </source>
</evidence>
<proteinExistence type="inferred from homology"/>
<keyword evidence="7" id="KW-1185">Reference proteome</keyword>
<evidence type="ECO:0000313" key="7">
    <source>
        <dbReference type="Proteomes" id="UP001642260"/>
    </source>
</evidence>
<evidence type="ECO:0000259" key="5">
    <source>
        <dbReference type="PROSITE" id="PS51649"/>
    </source>
</evidence>
<dbReference type="PROSITE" id="PS51649">
    <property type="entry name" value="NPH3"/>
    <property type="match status" value="1"/>
</dbReference>
<dbReference type="EMBL" id="CAKOAT010686264">
    <property type="protein sequence ID" value="CAH8385901.1"/>
    <property type="molecule type" value="Genomic_DNA"/>
</dbReference>
<feature type="region of interest" description="Disordered" evidence="4">
    <location>
        <begin position="169"/>
        <end position="192"/>
    </location>
</feature>
<evidence type="ECO:0000256" key="4">
    <source>
        <dbReference type="SAM" id="MobiDB-lite"/>
    </source>
</evidence>
<dbReference type="Gene3D" id="3.30.710.10">
    <property type="entry name" value="Potassium Channel Kv1.1, Chain A"/>
    <property type="match status" value="1"/>
</dbReference>
<comment type="caution">
    <text evidence="6">The sequence shown here is derived from an EMBL/GenBank/DDBJ whole genome shotgun (WGS) entry which is preliminary data.</text>
</comment>
<organism evidence="6 7">
    <name type="scientific">Eruca vesicaria subsp. sativa</name>
    <name type="common">Garden rocket</name>
    <name type="synonym">Eruca sativa</name>
    <dbReference type="NCBI Taxonomy" id="29727"/>
    <lineage>
        <taxon>Eukaryota</taxon>
        <taxon>Viridiplantae</taxon>
        <taxon>Streptophyta</taxon>
        <taxon>Embryophyta</taxon>
        <taxon>Tracheophyta</taxon>
        <taxon>Spermatophyta</taxon>
        <taxon>Magnoliopsida</taxon>
        <taxon>eudicotyledons</taxon>
        <taxon>Gunneridae</taxon>
        <taxon>Pentapetalae</taxon>
        <taxon>rosids</taxon>
        <taxon>malvids</taxon>
        <taxon>Brassicales</taxon>
        <taxon>Brassicaceae</taxon>
        <taxon>Brassiceae</taxon>
        <taxon>Eruca</taxon>
    </lineage>
</organism>
<dbReference type="Pfam" id="PF03000">
    <property type="entry name" value="NPH3"/>
    <property type="match status" value="1"/>
</dbReference>
<name>A0ABC8LQZ3_ERUVS</name>